<dbReference type="Proteomes" id="UP000054560">
    <property type="component" value="Unassembled WGS sequence"/>
</dbReference>
<dbReference type="AlphaFoldDB" id="A0A0L0FSW2"/>
<organism evidence="1 2">
    <name type="scientific">Sphaeroforma arctica JP610</name>
    <dbReference type="NCBI Taxonomy" id="667725"/>
    <lineage>
        <taxon>Eukaryota</taxon>
        <taxon>Ichthyosporea</taxon>
        <taxon>Ichthyophonida</taxon>
        <taxon>Sphaeroforma</taxon>
    </lineage>
</organism>
<evidence type="ECO:0000313" key="1">
    <source>
        <dbReference type="EMBL" id="KNC79053.1"/>
    </source>
</evidence>
<reference evidence="1 2" key="1">
    <citation type="submission" date="2011-02" db="EMBL/GenBank/DDBJ databases">
        <title>The Genome Sequence of Sphaeroforma arctica JP610.</title>
        <authorList>
            <consortium name="The Broad Institute Genome Sequencing Platform"/>
            <person name="Russ C."/>
            <person name="Cuomo C."/>
            <person name="Young S.K."/>
            <person name="Zeng Q."/>
            <person name="Gargeya S."/>
            <person name="Alvarado L."/>
            <person name="Berlin A."/>
            <person name="Chapman S.B."/>
            <person name="Chen Z."/>
            <person name="Freedman E."/>
            <person name="Gellesch M."/>
            <person name="Goldberg J."/>
            <person name="Griggs A."/>
            <person name="Gujja S."/>
            <person name="Heilman E."/>
            <person name="Heiman D."/>
            <person name="Howarth C."/>
            <person name="Mehta T."/>
            <person name="Neiman D."/>
            <person name="Pearson M."/>
            <person name="Roberts A."/>
            <person name="Saif S."/>
            <person name="Shea T."/>
            <person name="Shenoy N."/>
            <person name="Sisk P."/>
            <person name="Stolte C."/>
            <person name="Sykes S."/>
            <person name="White J."/>
            <person name="Yandava C."/>
            <person name="Burger G."/>
            <person name="Gray M.W."/>
            <person name="Holland P.W.H."/>
            <person name="King N."/>
            <person name="Lang F.B.F."/>
            <person name="Roger A.J."/>
            <person name="Ruiz-Trillo I."/>
            <person name="Haas B."/>
            <person name="Nusbaum C."/>
            <person name="Birren B."/>
        </authorList>
    </citation>
    <scope>NUCLEOTIDE SEQUENCE [LARGE SCALE GENOMIC DNA]</scope>
    <source>
        <strain evidence="1 2">JP610</strain>
    </source>
</reference>
<protein>
    <submittedName>
        <fullName evidence="1">Uncharacterized protein</fullName>
    </submittedName>
</protein>
<sequence length="117" mass="13214">MFLKTTVYLKKALEWLQQDAEGALNTHGLDHQNNVFHDCNIFGTCLDKQSPRDAWPDPVRDLAYWAGGLANMTPELCKTTMCTGVPGNSSASFYFSVQYSRDCFCDSTAPVRRELRQ</sequence>
<accession>A0A0L0FSW2</accession>
<keyword evidence="2" id="KW-1185">Reference proteome</keyword>
<dbReference type="RefSeq" id="XP_014152955.1">
    <property type="nucleotide sequence ID" value="XM_014297480.1"/>
</dbReference>
<dbReference type="EMBL" id="KQ242374">
    <property type="protein sequence ID" value="KNC79053.1"/>
    <property type="molecule type" value="Genomic_DNA"/>
</dbReference>
<gene>
    <name evidence="1" type="ORF">SARC_08540</name>
</gene>
<evidence type="ECO:0000313" key="2">
    <source>
        <dbReference type="Proteomes" id="UP000054560"/>
    </source>
</evidence>
<name>A0A0L0FSW2_9EUKA</name>
<proteinExistence type="predicted"/>
<dbReference type="GeneID" id="25909044"/>